<evidence type="ECO:0000313" key="2">
    <source>
        <dbReference type="EMBL" id="SEG67332.1"/>
    </source>
</evidence>
<dbReference type="GO" id="GO:0019239">
    <property type="term" value="F:deaminase activity"/>
    <property type="evidence" value="ECO:0007669"/>
    <property type="project" value="TreeGrafter"/>
</dbReference>
<dbReference type="EMBL" id="FNVA01000008">
    <property type="protein sequence ID" value="SEG67332.1"/>
    <property type="molecule type" value="Genomic_DNA"/>
</dbReference>
<dbReference type="AlphaFoldDB" id="A0A1H6C337"/>
<accession>A0A1H6C337</accession>
<dbReference type="PANTHER" id="PTHR11803:SF58">
    <property type="entry name" value="PROTEIN HMF1-RELATED"/>
    <property type="match status" value="1"/>
</dbReference>
<evidence type="ECO:0000313" key="3">
    <source>
        <dbReference type="Proteomes" id="UP000236728"/>
    </source>
</evidence>
<dbReference type="GO" id="GO:0005829">
    <property type="term" value="C:cytosol"/>
    <property type="evidence" value="ECO:0007669"/>
    <property type="project" value="TreeGrafter"/>
</dbReference>
<organism evidence="2 3">
    <name type="scientific">Bryocella elongata</name>
    <dbReference type="NCBI Taxonomy" id="863522"/>
    <lineage>
        <taxon>Bacteria</taxon>
        <taxon>Pseudomonadati</taxon>
        <taxon>Acidobacteriota</taxon>
        <taxon>Terriglobia</taxon>
        <taxon>Terriglobales</taxon>
        <taxon>Acidobacteriaceae</taxon>
        <taxon>Bryocella</taxon>
    </lineage>
</organism>
<evidence type="ECO:0000256" key="1">
    <source>
        <dbReference type="ARBA" id="ARBA00010552"/>
    </source>
</evidence>
<name>A0A1H6C337_9BACT</name>
<dbReference type="PANTHER" id="PTHR11803">
    <property type="entry name" value="2-IMINOBUTANOATE/2-IMINOPROPANOATE DEAMINASE RIDA"/>
    <property type="match status" value="1"/>
</dbReference>
<dbReference type="Gene3D" id="3.30.1330.40">
    <property type="entry name" value="RutC-like"/>
    <property type="match status" value="1"/>
</dbReference>
<dbReference type="FunFam" id="3.30.1330.40:FF:000001">
    <property type="entry name" value="L-PSP family endoribonuclease"/>
    <property type="match status" value="1"/>
</dbReference>
<reference evidence="2 3" key="1">
    <citation type="submission" date="2016-10" db="EMBL/GenBank/DDBJ databases">
        <authorList>
            <person name="de Groot N.N."/>
        </authorList>
    </citation>
    <scope>NUCLEOTIDE SEQUENCE [LARGE SCALE GENOMIC DNA]</scope>
    <source>
        <strain evidence="2 3">DSM 22489</strain>
    </source>
</reference>
<dbReference type="Proteomes" id="UP000236728">
    <property type="component" value="Unassembled WGS sequence"/>
</dbReference>
<dbReference type="Pfam" id="PF01042">
    <property type="entry name" value="Ribonuc_L-PSP"/>
    <property type="match status" value="1"/>
</dbReference>
<dbReference type="RefSeq" id="WP_103935051.1">
    <property type="nucleotide sequence ID" value="NZ_FNVA01000008.1"/>
</dbReference>
<comment type="similarity">
    <text evidence="1">Belongs to the RutC family.</text>
</comment>
<keyword evidence="3" id="KW-1185">Reference proteome</keyword>
<dbReference type="SUPFAM" id="SSF55298">
    <property type="entry name" value="YjgF-like"/>
    <property type="match status" value="1"/>
</dbReference>
<dbReference type="CDD" id="cd00448">
    <property type="entry name" value="YjgF_YER057c_UK114_family"/>
    <property type="match status" value="1"/>
</dbReference>
<proteinExistence type="inferred from homology"/>
<sequence length="134" mass="14128">MAFVQVTNPNRAASTGAYSDGLIVDGWLYCSGQGPIDVATGAAVAGSIEEEVRLTLKNLGDVLKAGGCSYKDVVKCTVHLINIEDFGRFNEVYQEFFTGVLPTRTTVQSMLGLGIKVEIDAIARIPTAGESVAG</sequence>
<dbReference type="InterPro" id="IPR006175">
    <property type="entry name" value="YjgF/YER057c/UK114"/>
</dbReference>
<gene>
    <name evidence="2" type="ORF">SAMN05421819_4215</name>
</gene>
<dbReference type="OrthoDB" id="9803101at2"/>
<dbReference type="InterPro" id="IPR035959">
    <property type="entry name" value="RutC-like_sf"/>
</dbReference>
<protein>
    <submittedName>
        <fullName evidence="2">2-iminobutanoate/2-iminopropanoate deaminase</fullName>
    </submittedName>
</protein>